<evidence type="ECO:0000313" key="4">
    <source>
        <dbReference type="EMBL" id="NIJ01469.1"/>
    </source>
</evidence>
<keyword evidence="5" id="KW-1185">Reference proteome</keyword>
<evidence type="ECO:0000256" key="2">
    <source>
        <dbReference type="SAM" id="MobiDB-lite"/>
    </source>
</evidence>
<keyword evidence="3" id="KW-0812">Transmembrane</keyword>
<dbReference type="InterPro" id="IPR001733">
    <property type="entry name" value="Peptidase_S26B"/>
</dbReference>
<reference evidence="4 5" key="1">
    <citation type="submission" date="2020-03" db="EMBL/GenBank/DDBJ databases">
        <title>Genomic Encyclopedia of Type Strains, Phase III (KMG-III): the genomes of soil and plant-associated and newly described type strains.</title>
        <authorList>
            <person name="Whitman W."/>
        </authorList>
    </citation>
    <scope>NUCLEOTIDE SEQUENCE [LARGE SCALE GENOMIC DNA]</scope>
    <source>
        <strain evidence="4 5">CECT 4207</strain>
    </source>
</reference>
<keyword evidence="3" id="KW-1133">Transmembrane helix</keyword>
<comment type="caution">
    <text evidence="4">The sequence shown here is derived from an EMBL/GenBank/DDBJ whole genome shotgun (WGS) entry which is preliminary data.</text>
</comment>
<dbReference type="CDD" id="cd06462">
    <property type="entry name" value="Peptidase_S24_S26"/>
    <property type="match status" value="1"/>
</dbReference>
<feature type="transmembrane region" description="Helical" evidence="3">
    <location>
        <begin position="12"/>
        <end position="40"/>
    </location>
</feature>
<dbReference type="RefSeq" id="WP_167265248.1">
    <property type="nucleotide sequence ID" value="NZ_BAAAVO010000013.1"/>
</dbReference>
<proteinExistence type="predicted"/>
<evidence type="ECO:0000256" key="1">
    <source>
        <dbReference type="NCBIfam" id="TIGR02228"/>
    </source>
</evidence>
<protein>
    <recommendedName>
        <fullName evidence="1">Signal peptidase I</fullName>
        <ecNumber evidence="1">3.4.21.89</ecNumber>
    </recommendedName>
</protein>
<dbReference type="EC" id="3.4.21.89" evidence="1"/>
<evidence type="ECO:0000313" key="5">
    <source>
        <dbReference type="Proteomes" id="UP000802392"/>
    </source>
</evidence>
<keyword evidence="3" id="KW-0472">Membrane</keyword>
<feature type="compositionally biased region" description="Basic and acidic residues" evidence="2">
    <location>
        <begin position="165"/>
        <end position="198"/>
    </location>
</feature>
<dbReference type="NCBIfam" id="TIGR02228">
    <property type="entry name" value="sigpep_I_arch"/>
    <property type="match status" value="1"/>
</dbReference>
<feature type="compositionally biased region" description="Basic residues" evidence="2">
    <location>
        <begin position="199"/>
        <end position="212"/>
    </location>
</feature>
<dbReference type="EMBL" id="JAAOZD010000003">
    <property type="protein sequence ID" value="NIJ01469.1"/>
    <property type="molecule type" value="Genomic_DNA"/>
</dbReference>
<gene>
    <name evidence="4" type="ORF">FHR86_001790</name>
</gene>
<feature type="region of interest" description="Disordered" evidence="2">
    <location>
        <begin position="165"/>
        <end position="213"/>
    </location>
</feature>
<dbReference type="Proteomes" id="UP000802392">
    <property type="component" value="Unassembled WGS sequence"/>
</dbReference>
<organism evidence="4 5">
    <name type="scientific">Paenarthrobacter ilicis</name>
    <dbReference type="NCBI Taxonomy" id="43665"/>
    <lineage>
        <taxon>Bacteria</taxon>
        <taxon>Bacillati</taxon>
        <taxon>Actinomycetota</taxon>
        <taxon>Actinomycetes</taxon>
        <taxon>Micrococcales</taxon>
        <taxon>Micrococcaceae</taxon>
        <taxon>Paenarthrobacter</taxon>
    </lineage>
</organism>
<evidence type="ECO:0000256" key="3">
    <source>
        <dbReference type="SAM" id="Phobius"/>
    </source>
</evidence>
<accession>A0ABX0TG20</accession>
<name>A0ABX0TG20_9MICC</name>
<sequence length="383" mass="39494">MRSRGARLRNALLNIAAAGGAVCIVAALCAVLFNITLIMFKTGSMAPAIPAGSLAVVRAVPASDISVGDVVTVDRPGKLPITHRVQTVQPGEGPTRTITMKGDANAQDDPEPYVVDQVRVVLWSAPGLAYPLAATATPAVLGATTVAVSALVTWVLWPRRGRGHRVGEPRVGEPRVGERQVGERQVGERQVGERQGKEHGRRRAAGNHKSQGKKAAAGTALILVPAVLIPLSGTTGQTEASWQRSNPAPAYLGALTVPAPVLNGPCSYNPGVLGLGAYVRIRWLPPSTYSLTDAEVQASTSGLGSALAPLTGFSFSGSNTTGNALTGYVTDVPTNLLGGLLGLGTELQLAIVVKRYTWTSQAASVASNAGLVAGLGGTCRNLT</sequence>